<evidence type="ECO:0000313" key="3">
    <source>
        <dbReference type="Proteomes" id="UP000225199"/>
    </source>
</evidence>
<sequence>MKDFINQAIGYLAGFSIEQWLWLGVAGIILVYLIYNRKQYVNLFRQSVIFAEESFNHGENGKKLEAAVNFILFRTSSLPWVARIIIIKFISRKRMIDIIEKTLQKFSDIFANGYKVDIKGNEEDGEN</sequence>
<keyword evidence="1" id="KW-0812">Transmembrane</keyword>
<feature type="transmembrane region" description="Helical" evidence="1">
    <location>
        <begin position="66"/>
        <end position="86"/>
    </location>
</feature>
<organism evidence="2 3">
    <name type="scientific">Fusobacterium nucleatum subsp. polymorphum</name>
    <name type="common">Fusobacterium polymorphum</name>
    <dbReference type="NCBI Taxonomy" id="76857"/>
    <lineage>
        <taxon>Bacteria</taxon>
        <taxon>Fusobacteriati</taxon>
        <taxon>Fusobacteriota</taxon>
        <taxon>Fusobacteriia</taxon>
        <taxon>Fusobacteriales</taxon>
        <taxon>Fusobacteriaceae</taxon>
        <taxon>Fusobacterium</taxon>
    </lineage>
</organism>
<dbReference type="Proteomes" id="UP000225199">
    <property type="component" value="Unassembled WGS sequence"/>
</dbReference>
<evidence type="ECO:0000313" key="2">
    <source>
        <dbReference type="EMBL" id="PHH96606.1"/>
    </source>
</evidence>
<gene>
    <name evidence="2" type="ORF">CA840_04230</name>
</gene>
<accession>A0A2C6AWD1</accession>
<proteinExistence type="predicted"/>
<reference evidence="2 3" key="1">
    <citation type="submission" date="2017-06" db="EMBL/GenBank/DDBJ databases">
        <title>Draft genome sequence of Fusobacterium nucleatum subsp. polymorphum KCOM 1002 (=ChDC F175).</title>
        <authorList>
            <person name="Kook J.-K."/>
            <person name="Park S.-N."/>
            <person name="Lim Y.K."/>
            <person name="Roh H."/>
        </authorList>
    </citation>
    <scope>NUCLEOTIDE SEQUENCE [LARGE SCALE GENOMIC DNA]</scope>
    <source>
        <strain evidence="3">KCOM 1002 (ChDC F175)</strain>
    </source>
</reference>
<protein>
    <submittedName>
        <fullName evidence="2">Uncharacterized protein</fullName>
    </submittedName>
</protein>
<evidence type="ECO:0000256" key="1">
    <source>
        <dbReference type="SAM" id="Phobius"/>
    </source>
</evidence>
<dbReference type="EMBL" id="NIRJ01000001">
    <property type="protein sequence ID" value="PHH96606.1"/>
    <property type="molecule type" value="Genomic_DNA"/>
</dbReference>
<name>A0A2C6AWD1_FUSNP</name>
<dbReference type="RefSeq" id="WP_098978611.1">
    <property type="nucleotide sequence ID" value="NZ_NIRJ01000001.1"/>
</dbReference>
<keyword evidence="1" id="KW-1133">Transmembrane helix</keyword>
<feature type="transmembrane region" description="Helical" evidence="1">
    <location>
        <begin position="12"/>
        <end position="35"/>
    </location>
</feature>
<comment type="caution">
    <text evidence="2">The sequence shown here is derived from an EMBL/GenBank/DDBJ whole genome shotgun (WGS) entry which is preliminary data.</text>
</comment>
<keyword evidence="1" id="KW-0472">Membrane</keyword>
<dbReference type="AlphaFoldDB" id="A0A2C6AWD1"/>